<keyword evidence="9" id="KW-0010">Activator</keyword>
<dbReference type="NCBIfam" id="TIGR02044">
    <property type="entry name" value="CueR"/>
    <property type="match status" value="1"/>
</dbReference>
<dbReference type="EMBL" id="FOVC01000006">
    <property type="protein sequence ID" value="SFN36106.1"/>
    <property type="molecule type" value="Genomic_DNA"/>
</dbReference>
<keyword evidence="4" id="KW-0963">Cytoplasm</keyword>
<evidence type="ECO:0000256" key="11">
    <source>
        <dbReference type="ARBA" id="ARBA00031472"/>
    </source>
</evidence>
<evidence type="ECO:0000256" key="1">
    <source>
        <dbReference type="ARBA" id="ARBA00004496"/>
    </source>
</evidence>
<dbReference type="PANTHER" id="PTHR30204">
    <property type="entry name" value="REDOX-CYCLING DRUG-SENSING TRANSCRIPTIONAL ACTIVATOR SOXR"/>
    <property type="match status" value="1"/>
</dbReference>
<protein>
    <recommendedName>
        <fullName evidence="3">HTH-type transcriptional regulator CueR</fullName>
    </recommendedName>
    <alternativeName>
        <fullName evidence="12">Copper efflux regulator</fullName>
    </alternativeName>
    <alternativeName>
        <fullName evidence="11">Copper export regulator</fullName>
    </alternativeName>
</protein>
<keyword evidence="7" id="KW-0805">Transcription regulation</keyword>
<dbReference type="GO" id="GO:0003677">
    <property type="term" value="F:DNA binding"/>
    <property type="evidence" value="ECO:0007669"/>
    <property type="project" value="UniProtKB-KW"/>
</dbReference>
<name>A0A1I4YDQ0_9GAMM</name>
<dbReference type="Pfam" id="PF13411">
    <property type="entry name" value="MerR_1"/>
    <property type="match status" value="1"/>
</dbReference>
<evidence type="ECO:0000256" key="6">
    <source>
        <dbReference type="ARBA" id="ARBA00023008"/>
    </source>
</evidence>
<evidence type="ECO:0000259" key="13">
    <source>
        <dbReference type="PROSITE" id="PS50937"/>
    </source>
</evidence>
<keyword evidence="15" id="KW-1185">Reference proteome</keyword>
<evidence type="ECO:0000256" key="5">
    <source>
        <dbReference type="ARBA" id="ARBA00022723"/>
    </source>
</evidence>
<evidence type="ECO:0000256" key="9">
    <source>
        <dbReference type="ARBA" id="ARBA00023159"/>
    </source>
</evidence>
<comment type="subcellular location">
    <subcellularLocation>
        <location evidence="1">Cytoplasm</location>
    </subcellularLocation>
</comment>
<evidence type="ECO:0000256" key="2">
    <source>
        <dbReference type="ARBA" id="ARBA00011738"/>
    </source>
</evidence>
<evidence type="ECO:0000256" key="3">
    <source>
        <dbReference type="ARBA" id="ARBA00017250"/>
    </source>
</evidence>
<dbReference type="PRINTS" id="PR00040">
    <property type="entry name" value="HTHMERR"/>
</dbReference>
<dbReference type="PROSITE" id="PS00552">
    <property type="entry name" value="HTH_MERR_1"/>
    <property type="match status" value="1"/>
</dbReference>
<reference evidence="15" key="1">
    <citation type="submission" date="2016-10" db="EMBL/GenBank/DDBJ databases">
        <authorList>
            <person name="Varghese N."/>
            <person name="Submissions S."/>
        </authorList>
    </citation>
    <scope>NUCLEOTIDE SEQUENCE [LARGE SCALE GENOMIC DNA]</scope>
    <source>
        <strain evidence="15">N6PO6</strain>
    </source>
</reference>
<dbReference type="AlphaFoldDB" id="A0A1I4YDQ0"/>
<dbReference type="OrthoDB" id="9808480at2"/>
<evidence type="ECO:0000256" key="12">
    <source>
        <dbReference type="ARBA" id="ARBA00032335"/>
    </source>
</evidence>
<proteinExistence type="predicted"/>
<keyword evidence="8" id="KW-0238">DNA-binding</keyword>
<dbReference type="PROSITE" id="PS50937">
    <property type="entry name" value="HTH_MERR_2"/>
    <property type="match status" value="1"/>
</dbReference>
<dbReference type="InterPro" id="IPR047057">
    <property type="entry name" value="MerR_fam"/>
</dbReference>
<sequence>MNISEVAKRTGLTSKAIRFYEEKGLVTPPLRAENGYRRYAAKHIEELTLLRQARQVGFTLDECREMVLLFNNPARHSAEVKKRTLQKVAEIEHHITELDRMRSRLMALAEQCPGDESADCPIINNLAGCCLNKK</sequence>
<dbReference type="Proteomes" id="UP000242222">
    <property type="component" value="Unassembled WGS sequence"/>
</dbReference>
<evidence type="ECO:0000256" key="7">
    <source>
        <dbReference type="ARBA" id="ARBA00023015"/>
    </source>
</evidence>
<keyword evidence="5" id="KW-0479">Metal-binding</keyword>
<comment type="subunit">
    <text evidence="2">Homodimer.</text>
</comment>
<dbReference type="InterPro" id="IPR011789">
    <property type="entry name" value="CueR"/>
</dbReference>
<organism evidence="14 15">
    <name type="scientific">Izhakiella capsodis</name>
    <dbReference type="NCBI Taxonomy" id="1367852"/>
    <lineage>
        <taxon>Bacteria</taxon>
        <taxon>Pseudomonadati</taxon>
        <taxon>Pseudomonadota</taxon>
        <taxon>Gammaproteobacteria</taxon>
        <taxon>Enterobacterales</taxon>
        <taxon>Erwiniaceae</taxon>
        <taxon>Izhakiella</taxon>
    </lineage>
</organism>
<evidence type="ECO:0000313" key="14">
    <source>
        <dbReference type="EMBL" id="SFN36106.1"/>
    </source>
</evidence>
<dbReference type="InterPro" id="IPR009061">
    <property type="entry name" value="DNA-bd_dom_put_sf"/>
</dbReference>
<evidence type="ECO:0000256" key="4">
    <source>
        <dbReference type="ARBA" id="ARBA00022490"/>
    </source>
</evidence>
<gene>
    <name evidence="14" type="ORF">SAMN05216516_10653</name>
</gene>
<evidence type="ECO:0000256" key="10">
    <source>
        <dbReference type="ARBA" id="ARBA00023163"/>
    </source>
</evidence>
<evidence type="ECO:0000256" key="8">
    <source>
        <dbReference type="ARBA" id="ARBA00023125"/>
    </source>
</evidence>
<dbReference type="GO" id="GO:0005507">
    <property type="term" value="F:copper ion binding"/>
    <property type="evidence" value="ECO:0007669"/>
    <property type="project" value="InterPro"/>
</dbReference>
<dbReference type="PANTHER" id="PTHR30204:SF16">
    <property type="entry name" value="HTH-TYPE TRANSCRIPTIONAL REGULATOR CUER"/>
    <property type="match status" value="1"/>
</dbReference>
<dbReference type="CDD" id="cd01108">
    <property type="entry name" value="HTH_CueR"/>
    <property type="match status" value="1"/>
</dbReference>
<feature type="domain" description="HTH merR-type" evidence="13">
    <location>
        <begin position="1"/>
        <end position="69"/>
    </location>
</feature>
<dbReference type="STRING" id="1367852.SAMN05216516_10653"/>
<dbReference type="RefSeq" id="WP_092877765.1">
    <property type="nucleotide sequence ID" value="NZ_FOVC01000006.1"/>
</dbReference>
<dbReference type="SUPFAM" id="SSF46955">
    <property type="entry name" value="Putative DNA-binding domain"/>
    <property type="match status" value="1"/>
</dbReference>
<dbReference type="Gene3D" id="1.10.1660.10">
    <property type="match status" value="1"/>
</dbReference>
<keyword evidence="10" id="KW-0804">Transcription</keyword>
<dbReference type="InterPro" id="IPR000551">
    <property type="entry name" value="MerR-type_HTH_dom"/>
</dbReference>
<keyword evidence="6" id="KW-0186">Copper</keyword>
<dbReference type="GO" id="GO:0045893">
    <property type="term" value="P:positive regulation of DNA-templated transcription"/>
    <property type="evidence" value="ECO:0007669"/>
    <property type="project" value="InterPro"/>
</dbReference>
<evidence type="ECO:0000313" key="15">
    <source>
        <dbReference type="Proteomes" id="UP000242222"/>
    </source>
</evidence>
<dbReference type="GO" id="GO:0005737">
    <property type="term" value="C:cytoplasm"/>
    <property type="evidence" value="ECO:0007669"/>
    <property type="project" value="UniProtKB-SubCell"/>
</dbReference>
<dbReference type="SMART" id="SM00422">
    <property type="entry name" value="HTH_MERR"/>
    <property type="match status" value="1"/>
</dbReference>
<dbReference type="GO" id="GO:0003700">
    <property type="term" value="F:DNA-binding transcription factor activity"/>
    <property type="evidence" value="ECO:0007669"/>
    <property type="project" value="InterPro"/>
</dbReference>
<accession>A0A1I4YDQ0</accession>